<dbReference type="GO" id="GO:0003677">
    <property type="term" value="F:DNA binding"/>
    <property type="evidence" value="ECO:0007669"/>
    <property type="project" value="UniProtKB-KW"/>
</dbReference>
<evidence type="ECO:0000256" key="2">
    <source>
        <dbReference type="ARBA" id="ARBA00022833"/>
    </source>
</evidence>
<dbReference type="OrthoDB" id="2593732at2759"/>
<name>A0A1Y2E611_9PEZI</name>
<dbReference type="GeneID" id="63773424"/>
<dbReference type="GO" id="GO:0008270">
    <property type="term" value="F:zinc ion binding"/>
    <property type="evidence" value="ECO:0007669"/>
    <property type="project" value="InterPro"/>
</dbReference>
<dbReference type="InterPro" id="IPR036864">
    <property type="entry name" value="Zn2-C6_fun-type_DNA-bd_sf"/>
</dbReference>
<feature type="domain" description="Zn(2)-C6 fungal-type" evidence="7">
    <location>
        <begin position="12"/>
        <end position="40"/>
    </location>
</feature>
<keyword evidence="3" id="KW-0805">Transcription regulation</keyword>
<evidence type="ECO:0000259" key="7">
    <source>
        <dbReference type="PROSITE" id="PS50048"/>
    </source>
</evidence>
<dbReference type="SMART" id="SM00066">
    <property type="entry name" value="GAL4"/>
    <property type="match status" value="1"/>
</dbReference>
<dbReference type="Pfam" id="PF00172">
    <property type="entry name" value="Zn_clus"/>
    <property type="match status" value="1"/>
</dbReference>
<dbReference type="PROSITE" id="PS50048">
    <property type="entry name" value="ZN2_CY6_FUNGAL_2"/>
    <property type="match status" value="1"/>
</dbReference>
<evidence type="ECO:0000256" key="4">
    <source>
        <dbReference type="ARBA" id="ARBA00023125"/>
    </source>
</evidence>
<dbReference type="InParanoid" id="A0A1Y2E611"/>
<dbReference type="InterPro" id="IPR052360">
    <property type="entry name" value="Transcr_Regulatory_Proteins"/>
</dbReference>
<reference evidence="8 9" key="1">
    <citation type="submission" date="2016-07" db="EMBL/GenBank/DDBJ databases">
        <title>Pervasive Adenine N6-methylation of Active Genes in Fungi.</title>
        <authorList>
            <consortium name="DOE Joint Genome Institute"/>
            <person name="Mondo S.J."/>
            <person name="Dannebaum R.O."/>
            <person name="Kuo R.C."/>
            <person name="Labutti K."/>
            <person name="Haridas S."/>
            <person name="Kuo A."/>
            <person name="Salamov A."/>
            <person name="Ahrendt S.R."/>
            <person name="Lipzen A."/>
            <person name="Sullivan W."/>
            <person name="Andreopoulos W.B."/>
            <person name="Clum A."/>
            <person name="Lindquist E."/>
            <person name="Daum C."/>
            <person name="Ramamoorthy G.K."/>
            <person name="Gryganskyi A."/>
            <person name="Culley D."/>
            <person name="Magnuson J.K."/>
            <person name="James T.Y."/>
            <person name="O'Malley M.A."/>
            <person name="Stajich J.E."/>
            <person name="Spatafora J.W."/>
            <person name="Visel A."/>
            <person name="Grigoriev I.V."/>
        </authorList>
    </citation>
    <scope>NUCLEOTIDE SEQUENCE [LARGE SCALE GENOMIC DNA]</scope>
    <source>
        <strain evidence="8 9">CBS 129021</strain>
    </source>
</reference>
<keyword evidence="6" id="KW-0539">Nucleus</keyword>
<dbReference type="PANTHER" id="PTHR36206">
    <property type="entry name" value="ASPERCRYPTIN BIOSYNTHESIS CLUSTER-SPECIFIC TRANSCRIPTION REGULATOR ATNN-RELATED"/>
    <property type="match status" value="1"/>
</dbReference>
<evidence type="ECO:0000256" key="1">
    <source>
        <dbReference type="ARBA" id="ARBA00022723"/>
    </source>
</evidence>
<keyword evidence="1" id="KW-0479">Metal-binding</keyword>
<dbReference type="Proteomes" id="UP000193689">
    <property type="component" value="Unassembled WGS sequence"/>
</dbReference>
<accession>A0A1Y2E611</accession>
<dbReference type="AlphaFoldDB" id="A0A1Y2E611"/>
<dbReference type="RefSeq" id="XP_040717624.1">
    <property type="nucleotide sequence ID" value="XM_040857212.1"/>
</dbReference>
<evidence type="ECO:0000313" key="8">
    <source>
        <dbReference type="EMBL" id="ORY67000.1"/>
    </source>
</evidence>
<comment type="caution">
    <text evidence="8">The sequence shown here is derived from an EMBL/GenBank/DDBJ whole genome shotgun (WGS) entry which is preliminary data.</text>
</comment>
<dbReference type="CDD" id="cd00067">
    <property type="entry name" value="GAL4"/>
    <property type="match status" value="1"/>
</dbReference>
<dbReference type="EMBL" id="MCFJ01000004">
    <property type="protein sequence ID" value="ORY67000.1"/>
    <property type="molecule type" value="Genomic_DNA"/>
</dbReference>
<dbReference type="GO" id="GO:0000981">
    <property type="term" value="F:DNA-binding transcription factor activity, RNA polymerase II-specific"/>
    <property type="evidence" value="ECO:0007669"/>
    <property type="project" value="InterPro"/>
</dbReference>
<evidence type="ECO:0000256" key="6">
    <source>
        <dbReference type="ARBA" id="ARBA00023242"/>
    </source>
</evidence>
<dbReference type="PROSITE" id="PS00463">
    <property type="entry name" value="ZN2_CY6_FUNGAL_1"/>
    <property type="match status" value="1"/>
</dbReference>
<evidence type="ECO:0000256" key="5">
    <source>
        <dbReference type="ARBA" id="ARBA00023163"/>
    </source>
</evidence>
<proteinExistence type="predicted"/>
<evidence type="ECO:0000313" key="9">
    <source>
        <dbReference type="Proteomes" id="UP000193689"/>
    </source>
</evidence>
<keyword evidence="9" id="KW-1185">Reference proteome</keyword>
<keyword evidence="4" id="KW-0238">DNA-binding</keyword>
<gene>
    <name evidence="8" type="ORF">BCR38DRAFT_364114</name>
</gene>
<sequence length="508" mass="58389">MARKGSRKVRTGCYTCKIRKVKCDEKHPSCHRCTSTGRKCDGYVVVAATGLTFHRPSHLFQSIDQPGEGRALQFFHERVASFLSGPFDSYFWTHVVMQFSGFEPAVRHSIIAISTLYEDFNSGRGTTCLLRDNRLALGHYNAAIKKLRTVKNEPLVLLVCILFICIEYLQGNRTQVISHTRHGIDILQQIMAAYPWTKEYLAPIFRRLAVVPLFFGEEIHQFPEVPELDEPIPDHFSSFAEAQYFNDGLLNRTVRLIRFGDPYYRRGQLRRGPDELKASQAYLRESLDAWHTRFIGLQNKFHLCEDTDTGCCNLLLRYDVARIWTDLANDPDETKYDAYTPVFDSIVRRATRLAPVRIGDTTVKPSAVFSFEMGRLSMIYFVIMKCRHLPTRLEALALMRNYGIARETLWEVRQMYPVGRRIVEIEHDLVLDMDDQPCGENEEVEVDWEAMPPLKSRVLDFASSPNEKVMIGADGTVVKGMMASFMMRDDDGKVVRRTEFLPWGLGEE</sequence>
<keyword evidence="5" id="KW-0804">Transcription</keyword>
<evidence type="ECO:0000256" key="3">
    <source>
        <dbReference type="ARBA" id="ARBA00023015"/>
    </source>
</evidence>
<dbReference type="PANTHER" id="PTHR36206:SF16">
    <property type="entry name" value="TRANSCRIPTION FACTOR DOMAIN-CONTAINING PROTEIN-RELATED"/>
    <property type="match status" value="1"/>
</dbReference>
<organism evidence="8 9">
    <name type="scientific">Pseudomassariella vexata</name>
    <dbReference type="NCBI Taxonomy" id="1141098"/>
    <lineage>
        <taxon>Eukaryota</taxon>
        <taxon>Fungi</taxon>
        <taxon>Dikarya</taxon>
        <taxon>Ascomycota</taxon>
        <taxon>Pezizomycotina</taxon>
        <taxon>Sordariomycetes</taxon>
        <taxon>Xylariomycetidae</taxon>
        <taxon>Amphisphaeriales</taxon>
        <taxon>Pseudomassariaceae</taxon>
        <taxon>Pseudomassariella</taxon>
    </lineage>
</organism>
<protein>
    <recommendedName>
        <fullName evidence="7">Zn(2)-C6 fungal-type domain-containing protein</fullName>
    </recommendedName>
</protein>
<dbReference type="SUPFAM" id="SSF57701">
    <property type="entry name" value="Zn2/Cys6 DNA-binding domain"/>
    <property type="match status" value="1"/>
</dbReference>
<dbReference type="Gene3D" id="4.10.240.10">
    <property type="entry name" value="Zn(2)-C6 fungal-type DNA-binding domain"/>
    <property type="match status" value="1"/>
</dbReference>
<dbReference type="STRING" id="1141098.A0A1Y2E611"/>
<keyword evidence="2" id="KW-0862">Zinc</keyword>
<dbReference type="InterPro" id="IPR001138">
    <property type="entry name" value="Zn2Cys6_DnaBD"/>
</dbReference>